<dbReference type="PANTHER" id="PTHR12236">
    <property type="entry name" value="STRUCTURAL CONTITUENT OF CUTICLE"/>
    <property type="match status" value="1"/>
</dbReference>
<keyword evidence="5" id="KW-1185">Reference proteome</keyword>
<feature type="region of interest" description="Disordered" evidence="3">
    <location>
        <begin position="101"/>
        <end position="127"/>
    </location>
</feature>
<dbReference type="Pfam" id="PF00379">
    <property type="entry name" value="Chitin_bind_4"/>
    <property type="match status" value="1"/>
</dbReference>
<dbReference type="PROSITE" id="PS51155">
    <property type="entry name" value="CHIT_BIND_RR_2"/>
    <property type="match status" value="1"/>
</dbReference>
<dbReference type="Proteomes" id="UP001461498">
    <property type="component" value="Unassembled WGS sequence"/>
</dbReference>
<sequence length="165" mass="19019">MQSTIGEPRILHFYQKFPTLDGNNEVNYEYSYAIDDKVNGVVSDRWEERRGSYVKGAYSLLEPGGKVRTVDYQVDGDGGFQAVVKTLAPGQYFLSTQQFLQSKRQHPETEPDQDIGPIYPDAPRNDDTVPVNYHALNAENIGYKSKFLKQILDQRWENTFKHWPK</sequence>
<protein>
    <submittedName>
        <fullName evidence="4">Uncharacterized protein</fullName>
    </submittedName>
</protein>
<evidence type="ECO:0000256" key="3">
    <source>
        <dbReference type="SAM" id="MobiDB-lite"/>
    </source>
</evidence>
<proteinExistence type="predicted"/>
<evidence type="ECO:0000256" key="1">
    <source>
        <dbReference type="ARBA" id="ARBA00022460"/>
    </source>
</evidence>
<evidence type="ECO:0000313" key="5">
    <source>
        <dbReference type="Proteomes" id="UP001461498"/>
    </source>
</evidence>
<dbReference type="PRINTS" id="PR00947">
    <property type="entry name" value="CUTICLE"/>
</dbReference>
<gene>
    <name evidence="4" type="ORF">O3M35_011821</name>
</gene>
<dbReference type="AlphaFoldDB" id="A0AAW1CXM0"/>
<reference evidence="4 5" key="1">
    <citation type="submission" date="2022-12" db="EMBL/GenBank/DDBJ databases">
        <title>Chromosome-level genome assembly of true bugs.</title>
        <authorList>
            <person name="Ma L."/>
            <person name="Li H."/>
        </authorList>
    </citation>
    <scope>NUCLEOTIDE SEQUENCE [LARGE SCALE GENOMIC DNA]</scope>
    <source>
        <strain evidence="4">Lab_2022b</strain>
    </source>
</reference>
<dbReference type="GO" id="GO:0005615">
    <property type="term" value="C:extracellular space"/>
    <property type="evidence" value="ECO:0007669"/>
    <property type="project" value="TreeGrafter"/>
</dbReference>
<dbReference type="InterPro" id="IPR000618">
    <property type="entry name" value="Insect_cuticle"/>
</dbReference>
<keyword evidence="1 2" id="KW-0193">Cuticle</keyword>
<comment type="caution">
    <text evidence="4">The sequence shown here is derived from an EMBL/GenBank/DDBJ whole genome shotgun (WGS) entry which is preliminary data.</text>
</comment>
<evidence type="ECO:0000256" key="2">
    <source>
        <dbReference type="PROSITE-ProRule" id="PRU00497"/>
    </source>
</evidence>
<accession>A0AAW1CXM0</accession>
<dbReference type="GO" id="GO:0042302">
    <property type="term" value="F:structural constituent of cuticle"/>
    <property type="evidence" value="ECO:0007669"/>
    <property type="project" value="UniProtKB-UniRule"/>
</dbReference>
<dbReference type="PANTHER" id="PTHR12236:SF86">
    <property type="entry name" value="CCP84AC-RELATED"/>
    <property type="match status" value="1"/>
</dbReference>
<dbReference type="GO" id="GO:0031012">
    <property type="term" value="C:extracellular matrix"/>
    <property type="evidence" value="ECO:0007669"/>
    <property type="project" value="TreeGrafter"/>
</dbReference>
<dbReference type="InterPro" id="IPR051217">
    <property type="entry name" value="Insect_Cuticle_Struc_Prot"/>
</dbReference>
<evidence type="ECO:0000313" key="4">
    <source>
        <dbReference type="EMBL" id="KAK9503201.1"/>
    </source>
</evidence>
<organism evidence="4 5">
    <name type="scientific">Rhynocoris fuscipes</name>
    <dbReference type="NCBI Taxonomy" id="488301"/>
    <lineage>
        <taxon>Eukaryota</taxon>
        <taxon>Metazoa</taxon>
        <taxon>Ecdysozoa</taxon>
        <taxon>Arthropoda</taxon>
        <taxon>Hexapoda</taxon>
        <taxon>Insecta</taxon>
        <taxon>Pterygota</taxon>
        <taxon>Neoptera</taxon>
        <taxon>Paraneoptera</taxon>
        <taxon>Hemiptera</taxon>
        <taxon>Heteroptera</taxon>
        <taxon>Panheteroptera</taxon>
        <taxon>Cimicomorpha</taxon>
        <taxon>Reduviidae</taxon>
        <taxon>Harpactorinae</taxon>
        <taxon>Harpactorini</taxon>
        <taxon>Rhynocoris</taxon>
    </lineage>
</organism>
<dbReference type="EMBL" id="JAPXFL010000008">
    <property type="protein sequence ID" value="KAK9503201.1"/>
    <property type="molecule type" value="Genomic_DNA"/>
</dbReference>
<name>A0AAW1CXM0_9HEMI</name>